<evidence type="ECO:0000256" key="1">
    <source>
        <dbReference type="SAM" id="SignalP"/>
    </source>
</evidence>
<dbReference type="RefSeq" id="WP_066233796.1">
    <property type="nucleotide sequence ID" value="NZ_JARTFQ010000005.1"/>
</dbReference>
<dbReference type="Proteomes" id="UP001342826">
    <property type="component" value="Unassembled WGS sequence"/>
</dbReference>
<organism evidence="2 3">
    <name type="scientific">Metabacillus fastidiosus</name>
    <dbReference type="NCBI Taxonomy" id="1458"/>
    <lineage>
        <taxon>Bacteria</taxon>
        <taxon>Bacillati</taxon>
        <taxon>Bacillota</taxon>
        <taxon>Bacilli</taxon>
        <taxon>Bacillales</taxon>
        <taxon>Bacillaceae</taxon>
        <taxon>Metabacillus</taxon>
    </lineage>
</organism>
<dbReference type="EMBL" id="JARTFS010000023">
    <property type="protein sequence ID" value="MED4404076.1"/>
    <property type="molecule type" value="Genomic_DNA"/>
</dbReference>
<reference evidence="2 3" key="1">
    <citation type="submission" date="2023-03" db="EMBL/GenBank/DDBJ databases">
        <title>Bacillus Genome Sequencing.</title>
        <authorList>
            <person name="Dunlap C."/>
        </authorList>
    </citation>
    <scope>NUCLEOTIDE SEQUENCE [LARGE SCALE GENOMIC DNA]</scope>
    <source>
        <strain evidence="2 3">NRS-1717</strain>
    </source>
</reference>
<protein>
    <submittedName>
        <fullName evidence="2">PCYCGC motif-containing (Lipo)protein</fullName>
    </submittedName>
</protein>
<evidence type="ECO:0000313" key="2">
    <source>
        <dbReference type="EMBL" id="MED4404076.1"/>
    </source>
</evidence>
<dbReference type="Pfam" id="PF13798">
    <property type="entry name" value="PCYCGC"/>
    <property type="match status" value="1"/>
</dbReference>
<dbReference type="InterPro" id="IPR025673">
    <property type="entry name" value="PCYCGC"/>
</dbReference>
<proteinExistence type="predicted"/>
<feature type="chain" id="PRO_5045293426" evidence="1">
    <location>
        <begin position="20"/>
        <end position="165"/>
    </location>
</feature>
<evidence type="ECO:0000313" key="3">
    <source>
        <dbReference type="Proteomes" id="UP001342826"/>
    </source>
</evidence>
<keyword evidence="3" id="KW-1185">Reference proteome</keyword>
<feature type="signal peptide" evidence="1">
    <location>
        <begin position="1"/>
        <end position="19"/>
    </location>
</feature>
<accession>A0ABU6P415</accession>
<dbReference type="PROSITE" id="PS51257">
    <property type="entry name" value="PROKAR_LIPOPROTEIN"/>
    <property type="match status" value="1"/>
</dbReference>
<gene>
    <name evidence="2" type="ORF">P9271_22580</name>
</gene>
<name>A0ABU6P415_9BACI</name>
<dbReference type="GeneID" id="301142593"/>
<keyword evidence="1" id="KW-0732">Signal</keyword>
<comment type="caution">
    <text evidence="2">The sequence shown here is derived from an EMBL/GenBank/DDBJ whole genome shotgun (WGS) entry which is preliminary data.</text>
</comment>
<sequence length="165" mass="18503">MLKRLFLCISIICITILTACGQPEKESEQHADHEEHSMGDIREETASASELPSFLDDKPEDMRTIYAAVAHNGELLQYIPCYCGCGSTVGHKNNDHCFIKERKENGKIIWDDHGTKCEVCLNIAAAAIVDYQKGKSIKEIRTEIDEQYKKGFAEPTPTPMPSEDI</sequence>